<dbReference type="EMBL" id="GL983437">
    <property type="protein sequence ID" value="EGR33472.1"/>
    <property type="molecule type" value="Genomic_DNA"/>
</dbReference>
<dbReference type="AlphaFoldDB" id="G0QMR9"/>
<proteinExistence type="predicted"/>
<dbReference type="InParanoid" id="G0QMR9"/>
<dbReference type="PANTHER" id="PTHR21207">
    <property type="entry name" value="PARKIN COREGULATED GENE PROTEIN PARK2 COREGULATED"/>
    <property type="match status" value="1"/>
</dbReference>
<dbReference type="OMA" id="TFAYRAC"/>
<dbReference type="GO" id="GO:0030544">
    <property type="term" value="F:Hsp70 protein binding"/>
    <property type="evidence" value="ECO:0007669"/>
    <property type="project" value="TreeGrafter"/>
</dbReference>
<dbReference type="GO" id="GO:0051879">
    <property type="term" value="F:Hsp90 protein binding"/>
    <property type="evidence" value="ECO:0007669"/>
    <property type="project" value="TreeGrafter"/>
</dbReference>
<organism evidence="1 2">
    <name type="scientific">Ichthyophthirius multifiliis</name>
    <name type="common">White spot disease agent</name>
    <name type="synonym">Ich</name>
    <dbReference type="NCBI Taxonomy" id="5932"/>
    <lineage>
        <taxon>Eukaryota</taxon>
        <taxon>Sar</taxon>
        <taxon>Alveolata</taxon>
        <taxon>Ciliophora</taxon>
        <taxon>Intramacronucleata</taxon>
        <taxon>Oligohymenophorea</taxon>
        <taxon>Hymenostomatida</taxon>
        <taxon>Ophryoglenina</taxon>
        <taxon>Ichthyophthirius</taxon>
    </lineage>
</organism>
<evidence type="ECO:0000313" key="1">
    <source>
        <dbReference type="EMBL" id="EGR33472.1"/>
    </source>
</evidence>
<accession>G0QMR9</accession>
<dbReference type="RefSeq" id="XP_004037458.1">
    <property type="nucleotide sequence ID" value="XM_004037410.1"/>
</dbReference>
<dbReference type="eggNOG" id="KOG3961">
    <property type="taxonomic scope" value="Eukaryota"/>
</dbReference>
<dbReference type="Proteomes" id="UP000008983">
    <property type="component" value="Unassembled WGS sequence"/>
</dbReference>
<dbReference type="OrthoDB" id="300918at2759"/>
<dbReference type="PANTHER" id="PTHR21207:SF2">
    <property type="entry name" value="PARKIN COREGULATED GENE PROTEIN"/>
    <property type="match status" value="1"/>
</dbReference>
<protein>
    <submittedName>
        <fullName evidence="1">Parkin coregulated gene protein, putative</fullName>
    </submittedName>
</protein>
<keyword evidence="2" id="KW-1185">Reference proteome</keyword>
<dbReference type="Pfam" id="PF10274">
    <property type="entry name" value="ParcG"/>
    <property type="match status" value="1"/>
</dbReference>
<reference evidence="1 2" key="1">
    <citation type="submission" date="2011-07" db="EMBL/GenBank/DDBJ databases">
        <authorList>
            <person name="Coyne R."/>
            <person name="Brami D."/>
            <person name="Johnson J."/>
            <person name="Hostetler J."/>
            <person name="Hannick L."/>
            <person name="Clark T."/>
            <person name="Cassidy-Hanley D."/>
            <person name="Inman J."/>
        </authorList>
    </citation>
    <scope>NUCLEOTIDE SEQUENCE [LARGE SCALE GENOMIC DNA]</scope>
    <source>
        <strain evidence="1 2">G5</strain>
    </source>
</reference>
<gene>
    <name evidence="1" type="ORF">IMG5_051500</name>
</gene>
<name>G0QMR9_ICHMU</name>
<dbReference type="STRING" id="857967.G0QMR9"/>
<sequence>MIASSFFYNSNTTKSQTYYCNSRSNLTNVSAKFAGCGGNSSSIAAKRLKIQPILKKTGIYQPKNFNSHEINKFTKHFLRGDIPIAVNFIGTQRKIQWKIDIEKIDYHRNLPLFFEGLREVKEPYNKQFLSDAGCDFLLENGGMKTLSVLPQLIGPIKNALETKDHAIMCKTLKKIQKLVISNKYIGEALVSYYKQILPILNVFKTHRLNYGIHNQSLGDLIQETLEILEKNGGKEAYANIKYMIPTYESCIS</sequence>
<dbReference type="InterPro" id="IPR019399">
    <property type="entry name" value="Parkin_co-regulated_protein"/>
</dbReference>
<dbReference type="GeneID" id="14909642"/>
<evidence type="ECO:0000313" key="2">
    <source>
        <dbReference type="Proteomes" id="UP000008983"/>
    </source>
</evidence>